<dbReference type="InterPro" id="IPR036737">
    <property type="entry name" value="OmpA-like_sf"/>
</dbReference>
<feature type="domain" description="OmpA-like" evidence="6">
    <location>
        <begin position="107"/>
        <end position="221"/>
    </location>
</feature>
<evidence type="ECO:0000313" key="8">
    <source>
        <dbReference type="Proteomes" id="UP000238206"/>
    </source>
</evidence>
<dbReference type="PRINTS" id="PR01023">
    <property type="entry name" value="NAFLGMOTY"/>
</dbReference>
<dbReference type="CDD" id="cd07185">
    <property type="entry name" value="OmpA_C-like"/>
    <property type="match status" value="1"/>
</dbReference>
<evidence type="ECO:0000256" key="2">
    <source>
        <dbReference type="ARBA" id="ARBA00023136"/>
    </source>
</evidence>
<name>A0A2S8I9R9_BURCE</name>
<evidence type="ECO:0000259" key="6">
    <source>
        <dbReference type="PROSITE" id="PS51123"/>
    </source>
</evidence>
<protein>
    <submittedName>
        <fullName evidence="7">OmpA family protein</fullName>
    </submittedName>
</protein>
<dbReference type="GO" id="GO:0009279">
    <property type="term" value="C:cell outer membrane"/>
    <property type="evidence" value="ECO:0007669"/>
    <property type="project" value="UniProtKB-SubCell"/>
</dbReference>
<feature type="region of interest" description="Disordered" evidence="5">
    <location>
        <begin position="201"/>
        <end position="221"/>
    </location>
</feature>
<dbReference type="AlphaFoldDB" id="A0A2S8I9R9"/>
<dbReference type="Gene3D" id="3.30.1330.60">
    <property type="entry name" value="OmpA-like domain"/>
    <property type="match status" value="1"/>
</dbReference>
<accession>A0A2S8I9R9</accession>
<gene>
    <name evidence="7" type="ORF">C5615_32205</name>
</gene>
<dbReference type="PANTHER" id="PTHR30329:SF21">
    <property type="entry name" value="LIPOPROTEIN YIAD-RELATED"/>
    <property type="match status" value="1"/>
</dbReference>
<dbReference type="InterPro" id="IPR006664">
    <property type="entry name" value="OMP_bac"/>
</dbReference>
<evidence type="ECO:0000256" key="5">
    <source>
        <dbReference type="SAM" id="MobiDB-lite"/>
    </source>
</evidence>
<evidence type="ECO:0000256" key="3">
    <source>
        <dbReference type="ARBA" id="ARBA00023237"/>
    </source>
</evidence>
<dbReference type="Pfam" id="PF00691">
    <property type="entry name" value="OmpA"/>
    <property type="match status" value="1"/>
</dbReference>
<evidence type="ECO:0000256" key="1">
    <source>
        <dbReference type="ARBA" id="ARBA00004442"/>
    </source>
</evidence>
<evidence type="ECO:0000256" key="4">
    <source>
        <dbReference type="PROSITE-ProRule" id="PRU00473"/>
    </source>
</evidence>
<dbReference type="SUPFAM" id="SSF103088">
    <property type="entry name" value="OmpA-like"/>
    <property type="match status" value="1"/>
</dbReference>
<feature type="compositionally biased region" description="Basic and acidic residues" evidence="5">
    <location>
        <begin position="207"/>
        <end position="221"/>
    </location>
</feature>
<dbReference type="EMBL" id="PUIQ01000058">
    <property type="protein sequence ID" value="PQP11439.1"/>
    <property type="molecule type" value="Genomic_DNA"/>
</dbReference>
<comment type="subcellular location">
    <subcellularLocation>
        <location evidence="1">Cell outer membrane</location>
    </subcellularLocation>
</comment>
<dbReference type="RefSeq" id="WP_105393157.1">
    <property type="nucleotide sequence ID" value="NZ_PUIQ01000058.1"/>
</dbReference>
<dbReference type="InterPro" id="IPR006665">
    <property type="entry name" value="OmpA-like"/>
</dbReference>
<dbReference type="PRINTS" id="PR01021">
    <property type="entry name" value="OMPADOMAIN"/>
</dbReference>
<organism evidence="7 8">
    <name type="scientific">Burkholderia cepacia</name>
    <name type="common">Pseudomonas cepacia</name>
    <dbReference type="NCBI Taxonomy" id="292"/>
    <lineage>
        <taxon>Bacteria</taxon>
        <taxon>Pseudomonadati</taxon>
        <taxon>Pseudomonadota</taxon>
        <taxon>Betaproteobacteria</taxon>
        <taxon>Burkholderiales</taxon>
        <taxon>Burkholderiaceae</taxon>
        <taxon>Burkholderia</taxon>
        <taxon>Burkholderia cepacia complex</taxon>
    </lineage>
</organism>
<sequence length="221" mass="23511">MAALMATAVLSGCAVSSGPTYSTYEVNLPNGEKAFRTTCYGLAEGVGTCQAKAQEICRDQPVRGVAQTPLTTDRGPREITFQCGALPVAARAPEVRPAPAPVRPAPPPPRALTLSGDANFETAKANLTANAREQLDQIIEQGRGTTFKRVVAKGYTDARGSEAYNQSLSERRAESVVSYLKTRGLTAMQFVAQGYGKANPVASNANEHGRAQNRRVEVTLD</sequence>
<dbReference type="PANTHER" id="PTHR30329">
    <property type="entry name" value="STATOR ELEMENT OF FLAGELLAR MOTOR COMPLEX"/>
    <property type="match status" value="1"/>
</dbReference>
<reference evidence="7 8" key="1">
    <citation type="submission" date="2018-02" db="EMBL/GenBank/DDBJ databases">
        <title>Draft genome sequencing of Burkholderia cepacia Y14-15.</title>
        <authorList>
            <person name="Zheng B.-X."/>
        </authorList>
    </citation>
    <scope>NUCLEOTIDE SEQUENCE [LARGE SCALE GENOMIC DNA]</scope>
    <source>
        <strain evidence="7 8">Y14-15</strain>
    </source>
</reference>
<keyword evidence="2 4" id="KW-0472">Membrane</keyword>
<comment type="caution">
    <text evidence="7">The sequence shown here is derived from an EMBL/GenBank/DDBJ whole genome shotgun (WGS) entry which is preliminary data.</text>
</comment>
<proteinExistence type="predicted"/>
<keyword evidence="3" id="KW-0998">Cell outer membrane</keyword>
<evidence type="ECO:0000313" key="7">
    <source>
        <dbReference type="EMBL" id="PQP11439.1"/>
    </source>
</evidence>
<dbReference type="InterPro" id="IPR050330">
    <property type="entry name" value="Bact_OuterMem_StrucFunc"/>
</dbReference>
<dbReference type="Proteomes" id="UP000238206">
    <property type="component" value="Unassembled WGS sequence"/>
</dbReference>
<dbReference type="PROSITE" id="PS51123">
    <property type="entry name" value="OMPA_2"/>
    <property type="match status" value="1"/>
</dbReference>